<dbReference type="OrthoDB" id="41238at2759"/>
<evidence type="ECO:0000313" key="2">
    <source>
        <dbReference type="Proteomes" id="UP000308652"/>
    </source>
</evidence>
<dbReference type="EMBL" id="ML213637">
    <property type="protein sequence ID" value="TFK34004.1"/>
    <property type="molecule type" value="Genomic_DNA"/>
</dbReference>
<organism evidence="1 2">
    <name type="scientific">Crucibulum laeve</name>
    <dbReference type="NCBI Taxonomy" id="68775"/>
    <lineage>
        <taxon>Eukaryota</taxon>
        <taxon>Fungi</taxon>
        <taxon>Dikarya</taxon>
        <taxon>Basidiomycota</taxon>
        <taxon>Agaricomycotina</taxon>
        <taxon>Agaricomycetes</taxon>
        <taxon>Agaricomycetidae</taxon>
        <taxon>Agaricales</taxon>
        <taxon>Agaricineae</taxon>
        <taxon>Nidulariaceae</taxon>
        <taxon>Crucibulum</taxon>
    </lineage>
</organism>
<dbReference type="GO" id="GO:1990189">
    <property type="term" value="F:protein N-terminal-serine acetyltransferase activity"/>
    <property type="evidence" value="ECO:0007669"/>
    <property type="project" value="TreeGrafter"/>
</dbReference>
<dbReference type="Gene3D" id="3.40.630.30">
    <property type="match status" value="1"/>
</dbReference>
<protein>
    <submittedName>
        <fullName evidence="1">Uncharacterized protein</fullName>
    </submittedName>
</protein>
<evidence type="ECO:0000313" key="1">
    <source>
        <dbReference type="EMBL" id="TFK34004.1"/>
    </source>
</evidence>
<name>A0A5C3LLL3_9AGAR</name>
<dbReference type="PANTHER" id="PTHR43441">
    <property type="entry name" value="RIBOSOMAL-PROTEIN-SERINE ACETYLTRANSFERASE"/>
    <property type="match status" value="1"/>
</dbReference>
<dbReference type="GO" id="GO:0008999">
    <property type="term" value="F:protein-N-terminal-alanine acetyltransferase activity"/>
    <property type="evidence" value="ECO:0007669"/>
    <property type="project" value="TreeGrafter"/>
</dbReference>
<gene>
    <name evidence="1" type="ORF">BDQ12DRAFT_700535</name>
</gene>
<accession>A0A5C3LLL3</accession>
<dbReference type="InterPro" id="IPR016181">
    <property type="entry name" value="Acyl_CoA_acyltransferase"/>
</dbReference>
<proteinExistence type="predicted"/>
<dbReference type="AlphaFoldDB" id="A0A5C3LLL3"/>
<reference evidence="1 2" key="1">
    <citation type="journal article" date="2019" name="Nat. Ecol. Evol.">
        <title>Megaphylogeny resolves global patterns of mushroom evolution.</title>
        <authorList>
            <person name="Varga T."/>
            <person name="Krizsan K."/>
            <person name="Foldi C."/>
            <person name="Dima B."/>
            <person name="Sanchez-Garcia M."/>
            <person name="Sanchez-Ramirez S."/>
            <person name="Szollosi G.J."/>
            <person name="Szarkandi J.G."/>
            <person name="Papp V."/>
            <person name="Albert L."/>
            <person name="Andreopoulos W."/>
            <person name="Angelini C."/>
            <person name="Antonin V."/>
            <person name="Barry K.W."/>
            <person name="Bougher N.L."/>
            <person name="Buchanan P."/>
            <person name="Buyck B."/>
            <person name="Bense V."/>
            <person name="Catcheside P."/>
            <person name="Chovatia M."/>
            <person name="Cooper J."/>
            <person name="Damon W."/>
            <person name="Desjardin D."/>
            <person name="Finy P."/>
            <person name="Geml J."/>
            <person name="Haridas S."/>
            <person name="Hughes K."/>
            <person name="Justo A."/>
            <person name="Karasinski D."/>
            <person name="Kautmanova I."/>
            <person name="Kiss B."/>
            <person name="Kocsube S."/>
            <person name="Kotiranta H."/>
            <person name="LaButti K.M."/>
            <person name="Lechner B.E."/>
            <person name="Liimatainen K."/>
            <person name="Lipzen A."/>
            <person name="Lukacs Z."/>
            <person name="Mihaltcheva S."/>
            <person name="Morgado L.N."/>
            <person name="Niskanen T."/>
            <person name="Noordeloos M.E."/>
            <person name="Ohm R.A."/>
            <person name="Ortiz-Santana B."/>
            <person name="Ovrebo C."/>
            <person name="Racz N."/>
            <person name="Riley R."/>
            <person name="Savchenko A."/>
            <person name="Shiryaev A."/>
            <person name="Soop K."/>
            <person name="Spirin V."/>
            <person name="Szebenyi C."/>
            <person name="Tomsovsky M."/>
            <person name="Tulloss R.E."/>
            <person name="Uehling J."/>
            <person name="Grigoriev I.V."/>
            <person name="Vagvolgyi C."/>
            <person name="Papp T."/>
            <person name="Martin F.M."/>
            <person name="Miettinen O."/>
            <person name="Hibbett D.S."/>
            <person name="Nagy L.G."/>
        </authorList>
    </citation>
    <scope>NUCLEOTIDE SEQUENCE [LARGE SCALE GENOMIC DNA]</scope>
    <source>
        <strain evidence="1 2">CBS 166.37</strain>
    </source>
</reference>
<dbReference type="Proteomes" id="UP000308652">
    <property type="component" value="Unassembled WGS sequence"/>
</dbReference>
<dbReference type="PANTHER" id="PTHR43441:SF5">
    <property type="entry name" value="FAMILY ACETYLTRANSFERASE, PUTATIVE-RELATED"/>
    <property type="match status" value="1"/>
</dbReference>
<sequence length="198" mass="22399">MYTFRALSPLRRMSFTNIRLWKKKGDVYFYPFPKGVPHVSKAETLIYLEEQRKRPNLLPFAVIDSASGEFAGMMACLNAIKIVPNFRGTYVFRHACYLMLSYALNLKMEGGLGLVRVGWRTPPGNVQSQKAAAKMEFTREGVMRCHEVSGNIPNDTLYTDAVVVLDGSGRKTEDGMVFLMTMFDWLAEGKKGALRQKL</sequence>
<dbReference type="SUPFAM" id="SSF55729">
    <property type="entry name" value="Acyl-CoA N-acyltransferases (Nat)"/>
    <property type="match status" value="1"/>
</dbReference>
<dbReference type="InterPro" id="IPR051908">
    <property type="entry name" value="Ribosomal_N-acetyltransferase"/>
</dbReference>
<keyword evidence="2" id="KW-1185">Reference proteome</keyword>